<comment type="similarity">
    <text evidence="1">Belongs to the heat shock protein 70 family.</text>
</comment>
<dbReference type="FunFam" id="3.30.420.40:FF:000028">
    <property type="entry name" value="heat shock 70 kDa protein-like"/>
    <property type="match status" value="1"/>
</dbReference>
<proteinExistence type="inferred from homology"/>
<dbReference type="AlphaFoldDB" id="A0A565B7X2"/>
<dbReference type="Gene3D" id="3.30.420.40">
    <property type="match status" value="2"/>
</dbReference>
<dbReference type="Proteomes" id="UP000489600">
    <property type="component" value="Unassembled WGS sequence"/>
</dbReference>
<dbReference type="PANTHER" id="PTHR19375">
    <property type="entry name" value="HEAT SHOCK PROTEIN 70KDA"/>
    <property type="match status" value="1"/>
</dbReference>
<dbReference type="SUPFAM" id="SSF53067">
    <property type="entry name" value="Actin-like ATPase domain"/>
    <property type="match status" value="2"/>
</dbReference>
<organism evidence="4 5">
    <name type="scientific">Arabis nemorensis</name>
    <dbReference type="NCBI Taxonomy" id="586526"/>
    <lineage>
        <taxon>Eukaryota</taxon>
        <taxon>Viridiplantae</taxon>
        <taxon>Streptophyta</taxon>
        <taxon>Embryophyta</taxon>
        <taxon>Tracheophyta</taxon>
        <taxon>Spermatophyta</taxon>
        <taxon>Magnoliopsida</taxon>
        <taxon>eudicotyledons</taxon>
        <taxon>Gunneridae</taxon>
        <taxon>Pentapetalae</taxon>
        <taxon>rosids</taxon>
        <taxon>malvids</taxon>
        <taxon>Brassicales</taxon>
        <taxon>Brassicaceae</taxon>
        <taxon>Arabideae</taxon>
        <taxon>Arabis</taxon>
    </lineage>
</organism>
<dbReference type="InterPro" id="IPR013126">
    <property type="entry name" value="Hsp_70_fam"/>
</dbReference>
<dbReference type="OrthoDB" id="3789372at2759"/>
<evidence type="ECO:0000313" key="4">
    <source>
        <dbReference type="EMBL" id="VVA97433.1"/>
    </source>
</evidence>
<dbReference type="GO" id="GO:0140662">
    <property type="term" value="F:ATP-dependent protein folding chaperone"/>
    <property type="evidence" value="ECO:0007669"/>
    <property type="project" value="InterPro"/>
</dbReference>
<keyword evidence="3" id="KW-0067">ATP-binding</keyword>
<dbReference type="InterPro" id="IPR043129">
    <property type="entry name" value="ATPase_NBD"/>
</dbReference>
<keyword evidence="2" id="KW-0547">Nucleotide-binding</keyword>
<name>A0A565B7X2_9BRAS</name>
<evidence type="ECO:0000313" key="5">
    <source>
        <dbReference type="Proteomes" id="UP000489600"/>
    </source>
</evidence>
<gene>
    <name evidence="4" type="ORF">ANE_LOCUS7878</name>
</gene>
<accession>A0A565B7X2</accession>
<evidence type="ECO:0000256" key="2">
    <source>
        <dbReference type="ARBA" id="ARBA00022741"/>
    </source>
</evidence>
<dbReference type="Gene3D" id="3.90.640.10">
    <property type="entry name" value="Actin, Chain A, domain 4"/>
    <property type="match status" value="1"/>
</dbReference>
<reference evidence="4" key="1">
    <citation type="submission" date="2019-07" db="EMBL/GenBank/DDBJ databases">
        <authorList>
            <person name="Dittberner H."/>
        </authorList>
    </citation>
    <scope>NUCLEOTIDE SEQUENCE [LARGE SCALE GENOMIC DNA]</scope>
</reference>
<protein>
    <submittedName>
        <fullName evidence="4">Uncharacterized protein</fullName>
    </submittedName>
</protein>
<comment type="caution">
    <text evidence="4">The sequence shown here is derived from an EMBL/GenBank/DDBJ whole genome shotgun (WGS) entry which is preliminary data.</text>
</comment>
<dbReference type="EMBL" id="CABITT030000003">
    <property type="protein sequence ID" value="VVA97433.1"/>
    <property type="molecule type" value="Genomic_DNA"/>
</dbReference>
<keyword evidence="5" id="KW-1185">Reference proteome</keyword>
<dbReference type="GO" id="GO:0005524">
    <property type="term" value="F:ATP binding"/>
    <property type="evidence" value="ECO:0007669"/>
    <property type="project" value="UniProtKB-KW"/>
</dbReference>
<evidence type="ECO:0000256" key="3">
    <source>
        <dbReference type="ARBA" id="ARBA00022840"/>
    </source>
</evidence>
<dbReference type="Pfam" id="PF00012">
    <property type="entry name" value="HSP70"/>
    <property type="match status" value="2"/>
</dbReference>
<evidence type="ECO:0000256" key="1">
    <source>
        <dbReference type="ARBA" id="ARBA00007381"/>
    </source>
</evidence>
<sequence length="107" mass="11847">MKETAEAYLGKSVKKAVVIVPTYFNDAQRQARKDVLDLGVKATNGDTFLGGEDFDNALLDFFVKEFKTTEGLDLSKDSRHDPIKFNSNCGGAIKLHGSTYNISMRLL</sequence>